<proteinExistence type="predicted"/>
<reference evidence="3 4" key="1">
    <citation type="submission" date="2017-04" db="EMBL/GenBank/DDBJ databases">
        <title>Novel microbial lineages endemic to geothermal iron-oxide mats fill important gaps in the evolutionary history of Archaea.</title>
        <authorList>
            <person name="Jay Z.J."/>
            <person name="Beam J.P."/>
            <person name="Dlakic M."/>
            <person name="Rusch D.B."/>
            <person name="Kozubal M.A."/>
            <person name="Inskeep W.P."/>
        </authorList>
    </citation>
    <scope>NUCLEOTIDE SEQUENCE [LARGE SCALE GENOMIC DNA]</scope>
    <source>
        <strain evidence="3">OSP_D</strain>
    </source>
</reference>
<evidence type="ECO:0000256" key="1">
    <source>
        <dbReference type="ARBA" id="ARBA00022741"/>
    </source>
</evidence>
<dbReference type="Proteomes" id="UP000240322">
    <property type="component" value="Unassembled WGS sequence"/>
</dbReference>
<evidence type="ECO:0008006" key="5">
    <source>
        <dbReference type="Google" id="ProtNLM"/>
    </source>
</evidence>
<dbReference type="AlphaFoldDB" id="A0A2R6ADP7"/>
<dbReference type="CDD" id="cd03708">
    <property type="entry name" value="GTPBP_III"/>
    <property type="match status" value="1"/>
</dbReference>
<keyword evidence="2" id="KW-0342">GTP-binding</keyword>
<dbReference type="EMBL" id="NEXE01000286">
    <property type="protein sequence ID" value="PSN84504.1"/>
    <property type="molecule type" value="Genomic_DNA"/>
</dbReference>
<dbReference type="GO" id="GO:0003746">
    <property type="term" value="F:translation elongation factor activity"/>
    <property type="evidence" value="ECO:0007669"/>
    <property type="project" value="TreeGrafter"/>
</dbReference>
<dbReference type="InterPro" id="IPR050055">
    <property type="entry name" value="EF-Tu_GTPase"/>
</dbReference>
<dbReference type="Gene3D" id="2.40.30.10">
    <property type="entry name" value="Translation factors"/>
    <property type="match status" value="1"/>
</dbReference>
<dbReference type="SUPFAM" id="SSF50465">
    <property type="entry name" value="EF-Tu/eEF-1alpha/eIF2-gamma C-terminal domain"/>
    <property type="match status" value="1"/>
</dbReference>
<dbReference type="PANTHER" id="PTHR43721:SF9">
    <property type="entry name" value="GTP-BINDING PROTEIN 1"/>
    <property type="match status" value="1"/>
</dbReference>
<gene>
    <name evidence="3" type="ORF">B9Q03_13080</name>
</gene>
<evidence type="ECO:0000313" key="3">
    <source>
        <dbReference type="EMBL" id="PSN84504.1"/>
    </source>
</evidence>
<protein>
    <recommendedName>
        <fullName evidence="5">Translation elongation factor EFTu/EF1A C-terminal domain-containing protein</fullName>
    </recommendedName>
</protein>
<keyword evidence="1" id="KW-0547">Nucleotide-binding</keyword>
<sequence length="143" mass="15970">MNRVSVDSARAGQIMSAALAGVEYADVEKGMVILSQRIKPQAVEEFKADIHVLYHPTTIKPGYQSVVHVYTHRQPAKIVSILGRDTLRTGDKGTVIMRFMKKPAYLYRGQTIIFREGRTKGIGRIVEVYPKTAEAIRTSQPPT</sequence>
<name>A0A2R6ADP7_9ARCH</name>
<organism evidence="3 4">
    <name type="scientific">Candidatus Marsarchaeota G2 archaeon OSP_D</name>
    <dbReference type="NCBI Taxonomy" id="1978157"/>
    <lineage>
        <taxon>Archaea</taxon>
        <taxon>Candidatus Marsarchaeota</taxon>
        <taxon>Candidatus Marsarchaeota group 2</taxon>
    </lineage>
</organism>
<evidence type="ECO:0000256" key="2">
    <source>
        <dbReference type="ARBA" id="ARBA00023134"/>
    </source>
</evidence>
<comment type="caution">
    <text evidence="3">The sequence shown here is derived from an EMBL/GenBank/DDBJ whole genome shotgun (WGS) entry which is preliminary data.</text>
</comment>
<dbReference type="InterPro" id="IPR009001">
    <property type="entry name" value="Transl_elong_EF1A/Init_IF2_C"/>
</dbReference>
<evidence type="ECO:0000313" key="4">
    <source>
        <dbReference type="Proteomes" id="UP000240322"/>
    </source>
</evidence>
<dbReference type="PANTHER" id="PTHR43721">
    <property type="entry name" value="ELONGATION FACTOR TU-RELATED"/>
    <property type="match status" value="1"/>
</dbReference>
<accession>A0A2R6ADP7</accession>
<dbReference type="GO" id="GO:0005525">
    <property type="term" value="F:GTP binding"/>
    <property type="evidence" value="ECO:0007669"/>
    <property type="project" value="UniProtKB-KW"/>
</dbReference>